<dbReference type="Pfam" id="PF03597">
    <property type="entry name" value="FixS"/>
    <property type="match status" value="1"/>
</dbReference>
<comment type="caution">
    <text evidence="1">The sequence shown here is derived from an EMBL/GenBank/DDBJ whole genome shotgun (WGS) entry which is preliminary data.</text>
</comment>
<dbReference type="OrthoDB" id="9802763at2"/>
<protein>
    <submittedName>
        <fullName evidence="1">Cbb3-type cytochrome oxidase assembly protein CcoS</fullName>
    </submittedName>
</protein>
<evidence type="ECO:0000313" key="1">
    <source>
        <dbReference type="EMBL" id="TXF91039.1"/>
    </source>
</evidence>
<reference evidence="1 2" key="1">
    <citation type="submission" date="2019-08" db="EMBL/GenBank/DDBJ databases">
        <title>Lewinella sp. strain SSH13 Genome sequencing and assembly.</title>
        <authorList>
            <person name="Kim I."/>
        </authorList>
    </citation>
    <scope>NUCLEOTIDE SEQUENCE [LARGE SCALE GENOMIC DNA]</scope>
    <source>
        <strain evidence="1 2">SSH13</strain>
    </source>
</reference>
<proteinExistence type="predicted"/>
<dbReference type="Proteomes" id="UP000321907">
    <property type="component" value="Unassembled WGS sequence"/>
</dbReference>
<name>A0A5C7FLX0_9BACT</name>
<dbReference type="EMBL" id="VOXD01000004">
    <property type="protein sequence ID" value="TXF91039.1"/>
    <property type="molecule type" value="Genomic_DNA"/>
</dbReference>
<organism evidence="1 2">
    <name type="scientific">Neolewinella aurantiaca</name>
    <dbReference type="NCBI Taxonomy" id="2602767"/>
    <lineage>
        <taxon>Bacteria</taxon>
        <taxon>Pseudomonadati</taxon>
        <taxon>Bacteroidota</taxon>
        <taxon>Saprospiria</taxon>
        <taxon>Saprospirales</taxon>
        <taxon>Lewinellaceae</taxon>
        <taxon>Neolewinella</taxon>
    </lineage>
</organism>
<keyword evidence="2" id="KW-1185">Reference proteome</keyword>
<dbReference type="RefSeq" id="WP_147929496.1">
    <property type="nucleotide sequence ID" value="NZ_VOXD01000004.1"/>
</dbReference>
<gene>
    <name evidence="1" type="primary">ccoS</name>
    <name evidence="1" type="ORF">FUA23_04345</name>
</gene>
<accession>A0A5C7FLX0</accession>
<sequence>MKVILLLIIVSLLVAIGFLVAFFWAVGTGQYDDEVTPSIRILFEDPKASEDD</sequence>
<dbReference type="AlphaFoldDB" id="A0A5C7FLX0"/>
<evidence type="ECO:0000313" key="2">
    <source>
        <dbReference type="Proteomes" id="UP000321907"/>
    </source>
</evidence>
<dbReference type="InterPro" id="IPR004714">
    <property type="entry name" value="Cyt_oxidase_maturation_cbb3"/>
</dbReference>
<dbReference type="NCBIfam" id="TIGR00847">
    <property type="entry name" value="ccoS"/>
    <property type="match status" value="1"/>
</dbReference>